<comment type="caution">
    <text evidence="1">The sequence shown here is derived from an EMBL/GenBank/DDBJ whole genome shotgun (WGS) entry which is preliminary data.</text>
</comment>
<dbReference type="RefSeq" id="XP_067921119.1">
    <property type="nucleotide sequence ID" value="XM_068066907.1"/>
</dbReference>
<evidence type="ECO:0000313" key="1">
    <source>
        <dbReference type="EMBL" id="PHJ19419.1"/>
    </source>
</evidence>
<sequence length="70" mass="8120">MTPHGRFVKPYLSLQSGLGVCKKKRWRRPYPTGTPIFVLRVLPRERMFIARITTTSHCRQLHNNPTLCGV</sequence>
<dbReference type="EMBL" id="MIGC01003445">
    <property type="protein sequence ID" value="PHJ19419.1"/>
    <property type="molecule type" value="Genomic_DNA"/>
</dbReference>
<dbReference type="VEuPathDB" id="ToxoDB:CSUI_006754"/>
<protein>
    <submittedName>
        <fullName evidence="1">Uncharacterized protein</fullName>
    </submittedName>
</protein>
<reference evidence="1 2" key="1">
    <citation type="journal article" date="2017" name="Int. J. Parasitol.">
        <title>The genome of the protozoan parasite Cystoisospora suis and a reverse vaccinology approach to identify vaccine candidates.</title>
        <authorList>
            <person name="Palmieri N."/>
            <person name="Shrestha A."/>
            <person name="Ruttkowski B."/>
            <person name="Beck T."/>
            <person name="Vogl C."/>
            <person name="Tomley F."/>
            <person name="Blake D.P."/>
            <person name="Joachim A."/>
        </authorList>
    </citation>
    <scope>NUCLEOTIDE SEQUENCE [LARGE SCALE GENOMIC DNA]</scope>
    <source>
        <strain evidence="1 2">Wien I</strain>
    </source>
</reference>
<gene>
    <name evidence="1" type="ORF">CSUI_006754</name>
</gene>
<dbReference type="GeneID" id="94430118"/>
<proteinExistence type="predicted"/>
<evidence type="ECO:0000313" key="2">
    <source>
        <dbReference type="Proteomes" id="UP000221165"/>
    </source>
</evidence>
<feature type="non-terminal residue" evidence="1">
    <location>
        <position position="70"/>
    </location>
</feature>
<dbReference type="Proteomes" id="UP000221165">
    <property type="component" value="Unassembled WGS sequence"/>
</dbReference>
<name>A0A2C6KQP6_9APIC</name>
<dbReference type="AlphaFoldDB" id="A0A2C6KQP6"/>
<keyword evidence="2" id="KW-1185">Reference proteome</keyword>
<organism evidence="1 2">
    <name type="scientific">Cystoisospora suis</name>
    <dbReference type="NCBI Taxonomy" id="483139"/>
    <lineage>
        <taxon>Eukaryota</taxon>
        <taxon>Sar</taxon>
        <taxon>Alveolata</taxon>
        <taxon>Apicomplexa</taxon>
        <taxon>Conoidasida</taxon>
        <taxon>Coccidia</taxon>
        <taxon>Eucoccidiorida</taxon>
        <taxon>Eimeriorina</taxon>
        <taxon>Sarcocystidae</taxon>
        <taxon>Cystoisospora</taxon>
    </lineage>
</organism>
<accession>A0A2C6KQP6</accession>